<organism evidence="2 3">
    <name type="scientific">Olpidium bornovanus</name>
    <dbReference type="NCBI Taxonomy" id="278681"/>
    <lineage>
        <taxon>Eukaryota</taxon>
        <taxon>Fungi</taxon>
        <taxon>Fungi incertae sedis</taxon>
        <taxon>Olpidiomycota</taxon>
        <taxon>Olpidiomycotina</taxon>
        <taxon>Olpidiomycetes</taxon>
        <taxon>Olpidiales</taxon>
        <taxon>Olpidiaceae</taxon>
        <taxon>Olpidium</taxon>
    </lineage>
</organism>
<protein>
    <submittedName>
        <fullName evidence="2">Uncharacterized protein</fullName>
    </submittedName>
</protein>
<sequence>MSSIPIGTVARRRSFSRFDVTPRFSRGCFVRCSGRPPLCFQQSSPPLCASAHQQGRSGRSCRQRSSEEPVADSRHRPSTDLNHI</sequence>
<feature type="compositionally biased region" description="Basic and acidic residues" evidence="1">
    <location>
        <begin position="64"/>
        <end position="84"/>
    </location>
</feature>
<dbReference type="Proteomes" id="UP000673691">
    <property type="component" value="Unassembled WGS sequence"/>
</dbReference>
<evidence type="ECO:0000313" key="3">
    <source>
        <dbReference type="Proteomes" id="UP000673691"/>
    </source>
</evidence>
<dbReference type="EMBL" id="JAEFCI010008435">
    <property type="protein sequence ID" value="KAG5458469.1"/>
    <property type="molecule type" value="Genomic_DNA"/>
</dbReference>
<comment type="caution">
    <text evidence="2">The sequence shown here is derived from an EMBL/GenBank/DDBJ whole genome shotgun (WGS) entry which is preliminary data.</text>
</comment>
<evidence type="ECO:0000313" key="2">
    <source>
        <dbReference type="EMBL" id="KAG5458469.1"/>
    </source>
</evidence>
<reference evidence="2 3" key="1">
    <citation type="journal article" name="Sci. Rep.">
        <title>Genome-scale phylogenetic analyses confirm Olpidium as the closest living zoosporic fungus to the non-flagellated, terrestrial fungi.</title>
        <authorList>
            <person name="Chang Y."/>
            <person name="Rochon D."/>
            <person name="Sekimoto S."/>
            <person name="Wang Y."/>
            <person name="Chovatia M."/>
            <person name="Sandor L."/>
            <person name="Salamov A."/>
            <person name="Grigoriev I.V."/>
            <person name="Stajich J.E."/>
            <person name="Spatafora J.W."/>
        </authorList>
    </citation>
    <scope>NUCLEOTIDE SEQUENCE [LARGE SCALE GENOMIC DNA]</scope>
    <source>
        <strain evidence="2">S191</strain>
    </source>
</reference>
<keyword evidence="3" id="KW-1185">Reference proteome</keyword>
<dbReference type="AlphaFoldDB" id="A0A8H8DH79"/>
<accession>A0A8H8DH79</accession>
<evidence type="ECO:0000256" key="1">
    <source>
        <dbReference type="SAM" id="MobiDB-lite"/>
    </source>
</evidence>
<name>A0A8H8DH79_9FUNG</name>
<gene>
    <name evidence="2" type="ORF">BJ554DRAFT_1297</name>
</gene>
<proteinExistence type="predicted"/>
<feature type="region of interest" description="Disordered" evidence="1">
    <location>
        <begin position="50"/>
        <end position="84"/>
    </location>
</feature>